<proteinExistence type="predicted"/>
<evidence type="ECO:0000313" key="3">
    <source>
        <dbReference type="Proteomes" id="UP000019335"/>
    </source>
</evidence>
<accession>W7TH97</accession>
<organism evidence="2 3">
    <name type="scientific">Nannochloropsis gaditana</name>
    <dbReference type="NCBI Taxonomy" id="72520"/>
    <lineage>
        <taxon>Eukaryota</taxon>
        <taxon>Sar</taxon>
        <taxon>Stramenopiles</taxon>
        <taxon>Ochrophyta</taxon>
        <taxon>Eustigmatophyceae</taxon>
        <taxon>Eustigmatales</taxon>
        <taxon>Monodopsidaceae</taxon>
        <taxon>Nannochloropsis</taxon>
    </lineage>
</organism>
<evidence type="ECO:0000313" key="2">
    <source>
        <dbReference type="EMBL" id="EWM20334.1"/>
    </source>
</evidence>
<dbReference type="OrthoDB" id="332863at2759"/>
<dbReference type="EMBL" id="AZIL01003193">
    <property type="protein sequence ID" value="EWM20334.1"/>
    <property type="molecule type" value="Genomic_DNA"/>
</dbReference>
<protein>
    <submittedName>
        <fullName evidence="2">Uncharacterized protein</fullName>
    </submittedName>
</protein>
<keyword evidence="3" id="KW-1185">Reference proteome</keyword>
<evidence type="ECO:0000256" key="1">
    <source>
        <dbReference type="SAM" id="MobiDB-lite"/>
    </source>
</evidence>
<gene>
    <name evidence="2" type="ORF">Naga_101363g2</name>
</gene>
<name>W7TH97_9STRA</name>
<dbReference type="Proteomes" id="UP000019335">
    <property type="component" value="Unassembled WGS sequence"/>
</dbReference>
<feature type="region of interest" description="Disordered" evidence="1">
    <location>
        <begin position="1"/>
        <end position="29"/>
    </location>
</feature>
<comment type="caution">
    <text evidence="2">The sequence shown here is derived from an EMBL/GenBank/DDBJ whole genome shotgun (WGS) entry which is preliminary data.</text>
</comment>
<dbReference type="AlphaFoldDB" id="W7TH97"/>
<sequence>MPQSFTFYAPRPIPPERGRETAGGDTQEFAGGVAGARDLGVRFLARRRGCDGAALLSLVSVICPDNTIIKTSRMWRSSISRCRQPVHVPISFMFGFTRAGGSHDSPSSSTFLPFRPYAAASGGAEGGSRQEKASTSSRTSLTLQGLSFAFNKMRRHPSQAEGDKKSIGVRSSPVIMNGRFYNPWNTDAAMKTLGEVFKNSRRCARRLSSPSPSLTSAPSKLIIAPWRRTLMPPASA</sequence>
<reference evidence="2 3" key="1">
    <citation type="journal article" date="2014" name="Mol. Plant">
        <title>Chromosome Scale Genome Assembly and Transcriptome Profiling of Nannochloropsis gaditana in Nitrogen Depletion.</title>
        <authorList>
            <person name="Corteggiani Carpinelli E."/>
            <person name="Telatin A."/>
            <person name="Vitulo N."/>
            <person name="Forcato C."/>
            <person name="D'Angelo M."/>
            <person name="Schiavon R."/>
            <person name="Vezzi A."/>
            <person name="Giacometti G.M."/>
            <person name="Morosinotto T."/>
            <person name="Valle G."/>
        </authorList>
    </citation>
    <scope>NUCLEOTIDE SEQUENCE [LARGE SCALE GENOMIC DNA]</scope>
    <source>
        <strain evidence="2 3">B-31</strain>
    </source>
</reference>